<evidence type="ECO:0008006" key="4">
    <source>
        <dbReference type="Google" id="ProtNLM"/>
    </source>
</evidence>
<evidence type="ECO:0000313" key="3">
    <source>
        <dbReference type="Proteomes" id="UP001390339"/>
    </source>
</evidence>
<dbReference type="EMBL" id="JAPCWZ010000006">
    <property type="protein sequence ID" value="KAK8859488.1"/>
    <property type="molecule type" value="Genomic_DNA"/>
</dbReference>
<accession>A0ABR2I902</accession>
<keyword evidence="3" id="KW-1185">Reference proteome</keyword>
<protein>
    <recommendedName>
        <fullName evidence="4">F-box domain-containing protein</fullName>
    </recommendedName>
</protein>
<reference evidence="2 3" key="1">
    <citation type="journal article" date="2024" name="IMA Fungus">
        <title>Apiospora arundinis, a panoply of carbohydrate-active enzymes and secondary metabolites.</title>
        <authorList>
            <person name="Sorensen T."/>
            <person name="Petersen C."/>
            <person name="Muurmann A.T."/>
            <person name="Christiansen J.V."/>
            <person name="Brundto M.L."/>
            <person name="Overgaard C.K."/>
            <person name="Boysen A.T."/>
            <person name="Wollenberg R.D."/>
            <person name="Larsen T.O."/>
            <person name="Sorensen J.L."/>
            <person name="Nielsen K.L."/>
            <person name="Sondergaard T.E."/>
        </authorList>
    </citation>
    <scope>NUCLEOTIDE SEQUENCE [LARGE SCALE GENOMIC DNA]</scope>
    <source>
        <strain evidence="2 3">AAU 773</strain>
    </source>
</reference>
<sequence length="514" mass="58206">MNASGAAFHSLWQEGQIREMLFDILPSQDICNVRLASSTCCNLVTQRLFLRTKLTFKARTFMQQARVQALSRIGLYIEHLTFYFPHSDATFLPPLINESGKEIGFLYTPYTSMASVTLRPKCANQELEDLLTQQYPPLFHAATNVPSFIKAMQHMRNIRHLTIQTPGQNAKERYRRSIVDYALISLRISLERAPLEKLIKLSLSAVHPSAFLYLRHVHGFGCTPSASRRWRQIRKLEISVEAWDFWGPSPGLDHLKMITDYIRTFADFIKKLTFTWLGHKGPCPTSLAADPIFAPSHSSQEEVMSKPIRFRELCYLSLRNVSMDAPQVAKLMADNVNCVREFAFENIKLFRGSLNEALAPLMNSGHWACQGTGPNKGGMNVGMAPSTECITKRRRKRRQRRDNPTPMSPSTGRMAISGPIFNAKADMPTLLQPNVYHPPVAKHRDIPAVQREVEDAQRCLGNVPKQSYNHNYNNGSPTRVRFRLDGDDNHHTSSTVTMSTDDQSMSVPLFLSKG</sequence>
<evidence type="ECO:0000256" key="1">
    <source>
        <dbReference type="SAM" id="MobiDB-lite"/>
    </source>
</evidence>
<name>A0ABR2I902_9PEZI</name>
<gene>
    <name evidence="2" type="ORF">PGQ11_010222</name>
</gene>
<dbReference type="Proteomes" id="UP001390339">
    <property type="component" value="Unassembled WGS sequence"/>
</dbReference>
<comment type="caution">
    <text evidence="2">The sequence shown here is derived from an EMBL/GenBank/DDBJ whole genome shotgun (WGS) entry which is preliminary data.</text>
</comment>
<proteinExistence type="predicted"/>
<organism evidence="2 3">
    <name type="scientific">Apiospora arundinis</name>
    <dbReference type="NCBI Taxonomy" id="335852"/>
    <lineage>
        <taxon>Eukaryota</taxon>
        <taxon>Fungi</taxon>
        <taxon>Dikarya</taxon>
        <taxon>Ascomycota</taxon>
        <taxon>Pezizomycotina</taxon>
        <taxon>Sordariomycetes</taxon>
        <taxon>Xylariomycetidae</taxon>
        <taxon>Amphisphaeriales</taxon>
        <taxon>Apiosporaceae</taxon>
        <taxon>Apiospora</taxon>
    </lineage>
</organism>
<evidence type="ECO:0000313" key="2">
    <source>
        <dbReference type="EMBL" id="KAK8859488.1"/>
    </source>
</evidence>
<feature type="region of interest" description="Disordered" evidence="1">
    <location>
        <begin position="390"/>
        <end position="415"/>
    </location>
</feature>